<evidence type="ECO:0000256" key="4">
    <source>
        <dbReference type="ARBA" id="ARBA00022676"/>
    </source>
</evidence>
<dbReference type="OMA" id="LTTHIMQ"/>
<keyword evidence="11" id="KW-0333">Golgi apparatus</keyword>
<feature type="domain" description="Fucosyltransferase C-terminal" evidence="12">
    <location>
        <begin position="300"/>
        <end position="468"/>
    </location>
</feature>
<keyword evidence="6 11" id="KW-0812">Transmembrane</keyword>
<accession>A0A7M7LL43</accession>
<comment type="similarity">
    <text evidence="3 11">Belongs to the glycosyltransferase 10 family.</text>
</comment>
<reference evidence="14" key="2">
    <citation type="submission" date="2021-01" db="UniProtKB">
        <authorList>
            <consortium name="EnsemblMetazoa"/>
        </authorList>
    </citation>
    <scope>IDENTIFICATION</scope>
</reference>
<dbReference type="InterPro" id="IPR001503">
    <property type="entry name" value="Glyco_trans_10"/>
</dbReference>
<protein>
    <recommendedName>
        <fullName evidence="11">Fucosyltransferase</fullName>
        <ecNumber evidence="11">2.4.1.-</ecNumber>
    </recommendedName>
</protein>
<evidence type="ECO:0000313" key="14">
    <source>
        <dbReference type="EnsemblMetazoa" id="XP_003724426"/>
    </source>
</evidence>
<dbReference type="KEGG" id="spu:100889331"/>
<dbReference type="Pfam" id="PF17039">
    <property type="entry name" value="Glyco_tran_10_N"/>
    <property type="match status" value="1"/>
</dbReference>
<evidence type="ECO:0000256" key="5">
    <source>
        <dbReference type="ARBA" id="ARBA00022679"/>
    </source>
</evidence>
<organism evidence="14 15">
    <name type="scientific">Strongylocentrotus purpuratus</name>
    <name type="common">Purple sea urchin</name>
    <dbReference type="NCBI Taxonomy" id="7668"/>
    <lineage>
        <taxon>Eukaryota</taxon>
        <taxon>Metazoa</taxon>
        <taxon>Echinodermata</taxon>
        <taxon>Eleutherozoa</taxon>
        <taxon>Echinozoa</taxon>
        <taxon>Echinoidea</taxon>
        <taxon>Euechinoidea</taxon>
        <taxon>Echinacea</taxon>
        <taxon>Camarodonta</taxon>
        <taxon>Echinidea</taxon>
        <taxon>Strongylocentrotidae</taxon>
        <taxon>Strongylocentrotus</taxon>
    </lineage>
</organism>
<dbReference type="SUPFAM" id="SSF53756">
    <property type="entry name" value="UDP-Glycosyltransferase/glycogen phosphorylase"/>
    <property type="match status" value="1"/>
</dbReference>
<dbReference type="GO" id="GO:0032580">
    <property type="term" value="C:Golgi cisterna membrane"/>
    <property type="evidence" value="ECO:0007669"/>
    <property type="project" value="UniProtKB-SubCell"/>
</dbReference>
<evidence type="ECO:0000259" key="12">
    <source>
        <dbReference type="Pfam" id="PF00852"/>
    </source>
</evidence>
<evidence type="ECO:0000256" key="7">
    <source>
        <dbReference type="ARBA" id="ARBA00022968"/>
    </source>
</evidence>
<dbReference type="EC" id="2.4.1.-" evidence="11"/>
<dbReference type="InterPro" id="IPR038577">
    <property type="entry name" value="GT10-like_C_sf"/>
</dbReference>
<evidence type="ECO:0000256" key="1">
    <source>
        <dbReference type="ARBA" id="ARBA00004167"/>
    </source>
</evidence>
<dbReference type="FunFam" id="3.40.50.11660:FF:000010">
    <property type="entry name" value="Uncharacterized protein"/>
    <property type="match status" value="1"/>
</dbReference>
<feature type="domain" description="Fucosyltransferase N-terminal" evidence="13">
    <location>
        <begin position="216"/>
        <end position="286"/>
    </location>
</feature>
<dbReference type="GO" id="GO:0046920">
    <property type="term" value="F:alpha-(1-&gt;3)-fucosyltransferase activity"/>
    <property type="evidence" value="ECO:0000318"/>
    <property type="project" value="GO_Central"/>
</dbReference>
<dbReference type="GeneID" id="100889331"/>
<evidence type="ECO:0000256" key="10">
    <source>
        <dbReference type="ARBA" id="ARBA00023180"/>
    </source>
</evidence>
<dbReference type="UniPathway" id="UPA00378"/>
<dbReference type="PANTHER" id="PTHR11929">
    <property type="entry name" value="ALPHA- 1,3 -FUCOSYLTRANSFERASE"/>
    <property type="match status" value="1"/>
</dbReference>
<evidence type="ECO:0000256" key="2">
    <source>
        <dbReference type="ARBA" id="ARBA00004922"/>
    </source>
</evidence>
<dbReference type="Gene3D" id="3.40.50.11660">
    <property type="entry name" value="Glycosyl transferase family 10, C-terminal domain"/>
    <property type="match status" value="1"/>
</dbReference>
<proteinExistence type="inferred from homology"/>
<evidence type="ECO:0000259" key="13">
    <source>
        <dbReference type="Pfam" id="PF17039"/>
    </source>
</evidence>
<dbReference type="FunCoup" id="A0A7M7LL43">
    <property type="interactions" value="509"/>
</dbReference>
<evidence type="ECO:0000313" key="15">
    <source>
        <dbReference type="Proteomes" id="UP000007110"/>
    </source>
</evidence>
<keyword evidence="15" id="KW-1185">Reference proteome</keyword>
<keyword evidence="4 11" id="KW-0328">Glycosyltransferase</keyword>
<evidence type="ECO:0000256" key="8">
    <source>
        <dbReference type="ARBA" id="ARBA00022989"/>
    </source>
</evidence>
<keyword evidence="10" id="KW-0325">Glycoprotein</keyword>
<dbReference type="OrthoDB" id="427096at2759"/>
<dbReference type="AlphaFoldDB" id="A0A7M7LL43"/>
<feature type="transmembrane region" description="Helical" evidence="11">
    <location>
        <begin position="29"/>
        <end position="50"/>
    </location>
</feature>
<dbReference type="PANTHER" id="PTHR11929:SF145">
    <property type="entry name" value="ALPHA-(1,3)-FUCOSYLTRANSFERASE FUT-1"/>
    <property type="match status" value="1"/>
</dbReference>
<comment type="pathway">
    <text evidence="2">Protein modification; protein glycosylation.</text>
</comment>
<keyword evidence="9 11" id="KW-0472">Membrane</keyword>
<evidence type="ECO:0000256" key="9">
    <source>
        <dbReference type="ARBA" id="ARBA00023136"/>
    </source>
</evidence>
<evidence type="ECO:0000256" key="6">
    <source>
        <dbReference type="ARBA" id="ARBA00022692"/>
    </source>
</evidence>
<keyword evidence="5 11" id="KW-0808">Transferase</keyword>
<name>A0A7M7LL43_STRPU</name>
<reference evidence="15" key="1">
    <citation type="submission" date="2015-02" db="EMBL/GenBank/DDBJ databases">
        <title>Genome sequencing for Strongylocentrotus purpuratus.</title>
        <authorList>
            <person name="Murali S."/>
            <person name="Liu Y."/>
            <person name="Vee V."/>
            <person name="English A."/>
            <person name="Wang M."/>
            <person name="Skinner E."/>
            <person name="Han Y."/>
            <person name="Muzny D.M."/>
            <person name="Worley K.C."/>
            <person name="Gibbs R.A."/>
        </authorList>
    </citation>
    <scope>NUCLEOTIDE SEQUENCE</scope>
</reference>
<dbReference type="Pfam" id="PF00852">
    <property type="entry name" value="Glyco_transf_10"/>
    <property type="match status" value="1"/>
</dbReference>
<keyword evidence="8 11" id="KW-1133">Transmembrane helix</keyword>
<dbReference type="EnsemblMetazoa" id="XM_003724378">
    <property type="protein sequence ID" value="XP_003724426"/>
    <property type="gene ID" value="LOC100889331"/>
</dbReference>
<dbReference type="InterPro" id="IPR031481">
    <property type="entry name" value="Glyco_tran_10_N"/>
</dbReference>
<dbReference type="InParanoid" id="A0A7M7LL43"/>
<evidence type="ECO:0000256" key="3">
    <source>
        <dbReference type="ARBA" id="ARBA00008919"/>
    </source>
</evidence>
<dbReference type="Proteomes" id="UP000007110">
    <property type="component" value="Unassembled WGS sequence"/>
</dbReference>
<comment type="subcellular location">
    <subcellularLocation>
        <location evidence="11">Golgi apparatus</location>
        <location evidence="11">Golgi stack membrane</location>
        <topology evidence="11">Single-pass type II membrane protein</topology>
    </subcellularLocation>
    <subcellularLocation>
        <location evidence="1">Membrane</location>
        <topology evidence="1">Single-pass membrane protein</topology>
    </subcellularLocation>
</comment>
<evidence type="ECO:0000256" key="11">
    <source>
        <dbReference type="RuleBase" id="RU003832"/>
    </source>
</evidence>
<keyword evidence="7" id="KW-0735">Signal-anchor</keyword>
<dbReference type="RefSeq" id="XP_003724426.1">
    <property type="nucleotide sequence ID" value="XM_003724378.3"/>
</dbReference>
<sequence length="510" mass="59877">MWITVWRVVARYQLFPVDFKHFRMASTQVLFQFLLIISLMSICSIFVLQYPQDHARWTQILEEGPNHLPKIKNSLRDMSKLSTDLEKWKQSTANETQFTKKQAESMKNRMELIANRLKGSVEKVEYDVQNMDVTLTLNAITEVPLEENRLIHKIQRALRHPEEECVIRLAKYCATRCDHLVQGNHSREWTRFDCDFVSSCRIETRFEGNLTTHIMQTVDVLLVVDSLHDGLQLKTLMDIRSKGQLWVLYSRENPIHDAEYAPPGLTGNPFNLTITYSRDSDIPFPYCFFQKKKVRPPPIPKKSKLIAWMASNCHLLSWRRGQFVKELQKHISVDTYGKCGDMGQLPVQDAAETLKQYKFYLAFENSECRDYITEKIWRTCLLQGIVPIVYGASREDYEQVMPRNSFVHIEDFSNMSTFVDYIHALDSDADRYKKYFDWRAEGMVNCISARKFIMNSPEVSLCYLLRKLIHVYIHPETSWKKQTPDFASWWRGQCREVTAKRNILGFPVHQ</sequence>
<dbReference type="InterPro" id="IPR055270">
    <property type="entry name" value="Glyco_tran_10_C"/>
</dbReference>